<sequence>MDCGTRLMISYLTINVQYCEENHLCVKTVAVKDAKGKHEIEDMKRLVQETLTDYGIQKQNILIFSVDNGSNMIKTIKVLNNDEEEDMEEKDDDQNLEAEQLGNADSLLEVQIDAEN</sequence>
<dbReference type="SUPFAM" id="SSF53098">
    <property type="entry name" value="Ribonuclease H-like"/>
    <property type="match status" value="1"/>
</dbReference>
<feature type="compositionally biased region" description="Acidic residues" evidence="1">
    <location>
        <begin position="81"/>
        <end position="96"/>
    </location>
</feature>
<dbReference type="Proteomes" id="UP000747542">
    <property type="component" value="Unassembled WGS sequence"/>
</dbReference>
<name>A0A8J5TSY0_HOMAM</name>
<gene>
    <name evidence="2" type="ORF">Hamer_G000098</name>
</gene>
<evidence type="ECO:0000313" key="3">
    <source>
        <dbReference type="Proteomes" id="UP000747542"/>
    </source>
</evidence>
<dbReference type="AlphaFoldDB" id="A0A8J5TSY0"/>
<dbReference type="EMBL" id="JAHLQT010002534">
    <property type="protein sequence ID" value="KAG7176898.1"/>
    <property type="molecule type" value="Genomic_DNA"/>
</dbReference>
<reference evidence="2" key="1">
    <citation type="journal article" date="2021" name="Sci. Adv.">
        <title>The American lobster genome reveals insights on longevity, neural, and immune adaptations.</title>
        <authorList>
            <person name="Polinski J.M."/>
            <person name="Zimin A.V."/>
            <person name="Clark K.F."/>
            <person name="Kohn A.B."/>
            <person name="Sadowski N."/>
            <person name="Timp W."/>
            <person name="Ptitsyn A."/>
            <person name="Khanna P."/>
            <person name="Romanova D.Y."/>
            <person name="Williams P."/>
            <person name="Greenwood S.J."/>
            <person name="Moroz L.L."/>
            <person name="Walt D.R."/>
            <person name="Bodnar A.G."/>
        </authorList>
    </citation>
    <scope>NUCLEOTIDE SEQUENCE</scope>
    <source>
        <strain evidence="2">GMGI-L3</strain>
    </source>
</reference>
<protein>
    <submittedName>
        <fullName evidence="2">Uncharacterized protein</fullName>
    </submittedName>
</protein>
<proteinExistence type="predicted"/>
<organism evidence="2 3">
    <name type="scientific">Homarus americanus</name>
    <name type="common">American lobster</name>
    <dbReference type="NCBI Taxonomy" id="6706"/>
    <lineage>
        <taxon>Eukaryota</taxon>
        <taxon>Metazoa</taxon>
        <taxon>Ecdysozoa</taxon>
        <taxon>Arthropoda</taxon>
        <taxon>Crustacea</taxon>
        <taxon>Multicrustacea</taxon>
        <taxon>Malacostraca</taxon>
        <taxon>Eumalacostraca</taxon>
        <taxon>Eucarida</taxon>
        <taxon>Decapoda</taxon>
        <taxon>Pleocyemata</taxon>
        <taxon>Astacidea</taxon>
        <taxon>Nephropoidea</taxon>
        <taxon>Nephropidae</taxon>
        <taxon>Homarus</taxon>
    </lineage>
</organism>
<comment type="caution">
    <text evidence="2">The sequence shown here is derived from an EMBL/GenBank/DDBJ whole genome shotgun (WGS) entry which is preliminary data.</text>
</comment>
<dbReference type="InterPro" id="IPR012337">
    <property type="entry name" value="RNaseH-like_sf"/>
</dbReference>
<evidence type="ECO:0000313" key="2">
    <source>
        <dbReference type="EMBL" id="KAG7176898.1"/>
    </source>
</evidence>
<feature type="region of interest" description="Disordered" evidence="1">
    <location>
        <begin position="80"/>
        <end position="104"/>
    </location>
</feature>
<accession>A0A8J5TSY0</accession>
<keyword evidence="3" id="KW-1185">Reference proteome</keyword>
<evidence type="ECO:0000256" key="1">
    <source>
        <dbReference type="SAM" id="MobiDB-lite"/>
    </source>
</evidence>